<dbReference type="STRING" id="1601833.SAMN05518684_12331"/>
<sequence>MSLLFVTANPKQVQESYSLQLGDYFLAEYLKHRPAEKVEKLDLFDADLPPLKREELALWERHGEGSGEEESVSNPYVEQFLKADIIVIVTPLWNMSFPSQVKAYVDHLIIPGKTFRFTEAGIEGLMQHKKMVHVQSRGGVYSEGPLKFLEHGDSYLRTIFGLTGIKDYYHLFIEGTSTFPEEVNDRLMKSKKQASQLAETLALSGERGRE</sequence>
<dbReference type="EC" id="1.6.5.-" evidence="6"/>
<dbReference type="GO" id="GO:0009055">
    <property type="term" value="F:electron transfer activity"/>
    <property type="evidence" value="ECO:0007669"/>
    <property type="project" value="UniProtKB-UniRule"/>
</dbReference>
<keyword evidence="2 6" id="KW-0288">FMN</keyword>
<reference evidence="9" key="1">
    <citation type="submission" date="2016-10" db="EMBL/GenBank/DDBJ databases">
        <authorList>
            <person name="Varghese N."/>
            <person name="Submissions S."/>
        </authorList>
    </citation>
    <scope>NUCLEOTIDE SEQUENCE [LARGE SCALE GENOMIC DNA]</scope>
    <source>
        <strain evidence="9">S9</strain>
    </source>
</reference>
<comment type="caution">
    <text evidence="6">Lacks conserved residue(s) required for the propagation of feature annotation.</text>
</comment>
<dbReference type="Proteomes" id="UP000198571">
    <property type="component" value="Unassembled WGS sequence"/>
</dbReference>
<dbReference type="OrthoDB" id="9805013at2"/>
<comment type="catalytic activity">
    <reaction evidence="5">
        <text>N,N-dimethyl-1,4-phenylenediamine + anthranilate + 2 NAD(+) = 2-(4-dimethylaminophenyl)diazenylbenzoate + 2 NADH + 2 H(+)</text>
        <dbReference type="Rhea" id="RHEA:55872"/>
        <dbReference type="ChEBI" id="CHEBI:15378"/>
        <dbReference type="ChEBI" id="CHEBI:15783"/>
        <dbReference type="ChEBI" id="CHEBI:16567"/>
        <dbReference type="ChEBI" id="CHEBI:57540"/>
        <dbReference type="ChEBI" id="CHEBI:57945"/>
        <dbReference type="ChEBI" id="CHEBI:71579"/>
        <dbReference type="EC" id="1.7.1.17"/>
    </reaction>
    <physiologicalReaction direction="right-to-left" evidence="5">
        <dbReference type="Rhea" id="RHEA:55874"/>
    </physiologicalReaction>
</comment>
<keyword evidence="1 6" id="KW-0285">Flavoprotein</keyword>
<comment type="similarity">
    <text evidence="6">Belongs to the azoreductase type 1 family.</text>
</comment>
<dbReference type="Pfam" id="PF02525">
    <property type="entry name" value="Flavodoxin_2"/>
    <property type="match status" value="1"/>
</dbReference>
<comment type="function">
    <text evidence="6">Quinone reductase that provides resistance to thiol-specific stress caused by electrophilic quinones.</text>
</comment>
<dbReference type="InterPro" id="IPR029039">
    <property type="entry name" value="Flavoprotein-like_sf"/>
</dbReference>
<dbReference type="AlphaFoldDB" id="A0A1H9X2C0"/>
<dbReference type="PANTHER" id="PTHR43741:SF7">
    <property type="entry name" value="FMN-DEPENDENT NADH:QUINONE OXIDOREDUCTASE"/>
    <property type="match status" value="1"/>
</dbReference>
<feature type="binding site" evidence="6">
    <location>
        <begin position="136"/>
        <end position="139"/>
    </location>
    <ligand>
        <name>FMN</name>
        <dbReference type="ChEBI" id="CHEBI:58210"/>
    </ligand>
</feature>
<dbReference type="GO" id="GO:0016652">
    <property type="term" value="F:oxidoreductase activity, acting on NAD(P)H as acceptor"/>
    <property type="evidence" value="ECO:0007669"/>
    <property type="project" value="UniProtKB-UniRule"/>
</dbReference>
<dbReference type="PANTHER" id="PTHR43741">
    <property type="entry name" value="FMN-DEPENDENT NADH-AZOREDUCTASE 1"/>
    <property type="match status" value="1"/>
</dbReference>
<evidence type="ECO:0000256" key="4">
    <source>
        <dbReference type="ARBA" id="ARBA00023027"/>
    </source>
</evidence>
<feature type="domain" description="Flavodoxin-like fold" evidence="7">
    <location>
        <begin position="1"/>
        <end position="196"/>
    </location>
</feature>
<dbReference type="GO" id="GO:0016655">
    <property type="term" value="F:oxidoreductase activity, acting on NAD(P)H, quinone or similar compound as acceptor"/>
    <property type="evidence" value="ECO:0007669"/>
    <property type="project" value="InterPro"/>
</dbReference>
<protein>
    <recommendedName>
        <fullName evidence="6">FMN dependent NADH:quinone oxidoreductase</fullName>
        <ecNumber evidence="6">1.6.5.-</ecNumber>
    </recommendedName>
    <alternativeName>
        <fullName evidence="6">Azo-dye reductase</fullName>
    </alternativeName>
    <alternativeName>
        <fullName evidence="6">FMN-dependent NADH-azo compound oxidoreductase</fullName>
    </alternativeName>
    <alternativeName>
        <fullName evidence="6">FMN-dependent NADH-azoreductase</fullName>
        <ecNumber evidence="6">1.7.1.17</ecNumber>
    </alternativeName>
</protein>
<keyword evidence="4 6" id="KW-0520">NAD</keyword>
<evidence type="ECO:0000313" key="9">
    <source>
        <dbReference type="Proteomes" id="UP000198571"/>
    </source>
</evidence>
<dbReference type="EMBL" id="FOGT01000023">
    <property type="protein sequence ID" value="SES40255.1"/>
    <property type="molecule type" value="Genomic_DNA"/>
</dbReference>
<dbReference type="RefSeq" id="WP_093055731.1">
    <property type="nucleotide sequence ID" value="NZ_FOGT01000023.1"/>
</dbReference>
<dbReference type="InterPro" id="IPR023048">
    <property type="entry name" value="NADH:quinone_OxRdtase_FMN_depd"/>
</dbReference>
<evidence type="ECO:0000256" key="5">
    <source>
        <dbReference type="ARBA" id="ARBA00048542"/>
    </source>
</evidence>
<dbReference type="EC" id="1.7.1.17" evidence="6"/>
<dbReference type="Gene3D" id="3.40.50.360">
    <property type="match status" value="1"/>
</dbReference>
<name>A0A1H9X2C0_9BACI</name>
<evidence type="ECO:0000256" key="3">
    <source>
        <dbReference type="ARBA" id="ARBA00023002"/>
    </source>
</evidence>
<dbReference type="SUPFAM" id="SSF52218">
    <property type="entry name" value="Flavoproteins"/>
    <property type="match status" value="1"/>
</dbReference>
<feature type="binding site" evidence="6">
    <location>
        <begin position="16"/>
        <end position="18"/>
    </location>
    <ligand>
        <name>FMN</name>
        <dbReference type="ChEBI" id="CHEBI:58210"/>
    </ligand>
</feature>
<comment type="function">
    <text evidence="6">Also exhibits azoreductase activity. Catalyzes the reductive cleavage of the azo bond in aromatic azo compounds to the corresponding amines.</text>
</comment>
<proteinExistence type="inferred from homology"/>
<evidence type="ECO:0000313" key="8">
    <source>
        <dbReference type="EMBL" id="SES40255.1"/>
    </source>
</evidence>
<evidence type="ECO:0000259" key="7">
    <source>
        <dbReference type="Pfam" id="PF02525"/>
    </source>
</evidence>
<evidence type="ECO:0000256" key="1">
    <source>
        <dbReference type="ARBA" id="ARBA00022630"/>
    </source>
</evidence>
<keyword evidence="3 6" id="KW-0560">Oxidoreductase</keyword>
<accession>A0A1H9X2C0</accession>
<evidence type="ECO:0000256" key="6">
    <source>
        <dbReference type="HAMAP-Rule" id="MF_01216"/>
    </source>
</evidence>
<comment type="cofactor">
    <cofactor evidence="6">
        <name>FMN</name>
        <dbReference type="ChEBI" id="CHEBI:58210"/>
    </cofactor>
    <text evidence="6">Binds 1 FMN per subunit.</text>
</comment>
<comment type="subunit">
    <text evidence="6">Homodimer.</text>
</comment>
<dbReference type="HAMAP" id="MF_01216">
    <property type="entry name" value="Azoreductase_type1"/>
    <property type="match status" value="1"/>
</dbReference>
<gene>
    <name evidence="6" type="primary">azoR</name>
    <name evidence="8" type="ORF">SAMN05518684_12331</name>
</gene>
<dbReference type="InterPro" id="IPR003680">
    <property type="entry name" value="Flavodoxin_fold"/>
</dbReference>
<organism evidence="8 9">
    <name type="scientific">Salipaludibacillus aurantiacus</name>
    <dbReference type="NCBI Taxonomy" id="1601833"/>
    <lineage>
        <taxon>Bacteria</taxon>
        <taxon>Bacillati</taxon>
        <taxon>Bacillota</taxon>
        <taxon>Bacilli</taxon>
        <taxon>Bacillales</taxon>
        <taxon>Bacillaceae</taxon>
    </lineage>
</organism>
<evidence type="ECO:0000256" key="2">
    <source>
        <dbReference type="ARBA" id="ARBA00022643"/>
    </source>
</evidence>
<keyword evidence="9" id="KW-1185">Reference proteome</keyword>
<dbReference type="GO" id="GO:0010181">
    <property type="term" value="F:FMN binding"/>
    <property type="evidence" value="ECO:0007669"/>
    <property type="project" value="UniProtKB-UniRule"/>
</dbReference>
<comment type="catalytic activity">
    <reaction evidence="6">
        <text>2 a quinone + NADH + H(+) = 2 a 1,4-benzosemiquinone + NAD(+)</text>
        <dbReference type="Rhea" id="RHEA:65952"/>
        <dbReference type="ChEBI" id="CHEBI:15378"/>
        <dbReference type="ChEBI" id="CHEBI:57540"/>
        <dbReference type="ChEBI" id="CHEBI:57945"/>
        <dbReference type="ChEBI" id="CHEBI:132124"/>
        <dbReference type="ChEBI" id="CHEBI:134225"/>
    </reaction>
</comment>
<dbReference type="InterPro" id="IPR050104">
    <property type="entry name" value="FMN-dep_NADH:Q_OxRdtase_AzoR1"/>
</dbReference>